<dbReference type="Proteomes" id="UP000814003">
    <property type="component" value="Unassembled WGS sequence"/>
</dbReference>
<dbReference type="CDD" id="cd10147">
    <property type="entry name" value="Wzt_C-like"/>
    <property type="match status" value="1"/>
</dbReference>
<evidence type="ECO:0000313" key="6">
    <source>
        <dbReference type="EMBL" id="MCF5108877.1"/>
    </source>
</evidence>
<keyword evidence="7" id="KW-1185">Reference proteome</keyword>
<dbReference type="Gene3D" id="3.40.50.300">
    <property type="entry name" value="P-loop containing nucleotide triphosphate hydrolases"/>
    <property type="match status" value="1"/>
</dbReference>
<comment type="caution">
    <text evidence="6">The sequence shown here is derived from an EMBL/GenBank/DDBJ whole genome shotgun (WGS) entry which is preliminary data.</text>
</comment>
<evidence type="ECO:0000259" key="5">
    <source>
        <dbReference type="PROSITE" id="PS50893"/>
    </source>
</evidence>
<evidence type="ECO:0000256" key="3">
    <source>
        <dbReference type="ARBA" id="ARBA00022741"/>
    </source>
</evidence>
<dbReference type="InterPro" id="IPR029439">
    <property type="entry name" value="Wzt_C"/>
</dbReference>
<keyword evidence="2" id="KW-0813">Transport</keyword>
<accession>A0ABS9FC01</accession>
<evidence type="ECO:0000256" key="2">
    <source>
        <dbReference type="ARBA" id="ARBA00022448"/>
    </source>
</evidence>
<dbReference type="PANTHER" id="PTHR46743:SF2">
    <property type="entry name" value="TEICHOIC ACIDS EXPORT ATP-BINDING PROTEIN TAGH"/>
    <property type="match status" value="1"/>
</dbReference>
<dbReference type="InterPro" id="IPR003593">
    <property type="entry name" value="AAA+_ATPase"/>
</dbReference>
<dbReference type="Pfam" id="PF14524">
    <property type="entry name" value="Wzt_C"/>
    <property type="match status" value="1"/>
</dbReference>
<dbReference type="InterPro" id="IPR017871">
    <property type="entry name" value="ABC_transporter-like_CS"/>
</dbReference>
<evidence type="ECO:0000313" key="7">
    <source>
        <dbReference type="Proteomes" id="UP000814003"/>
    </source>
</evidence>
<dbReference type="GO" id="GO:0005524">
    <property type="term" value="F:ATP binding"/>
    <property type="evidence" value="ECO:0007669"/>
    <property type="project" value="UniProtKB-KW"/>
</dbReference>
<keyword evidence="3" id="KW-0547">Nucleotide-binding</keyword>
<dbReference type="SMART" id="SM00382">
    <property type="entry name" value="AAA"/>
    <property type="match status" value="1"/>
</dbReference>
<comment type="similarity">
    <text evidence="1">Belongs to the ABC transporter superfamily.</text>
</comment>
<dbReference type="RefSeq" id="WP_200660978.1">
    <property type="nucleotide sequence ID" value="NZ_WKED01000036.1"/>
</dbReference>
<dbReference type="PROSITE" id="PS50893">
    <property type="entry name" value="ABC_TRANSPORTER_2"/>
    <property type="match status" value="1"/>
</dbReference>
<evidence type="ECO:0000256" key="1">
    <source>
        <dbReference type="ARBA" id="ARBA00005417"/>
    </source>
</evidence>
<keyword evidence="4 6" id="KW-0067">ATP-binding</keyword>
<dbReference type="Gene3D" id="2.70.50.60">
    <property type="entry name" value="abc- transporter (atp binding component) like domain"/>
    <property type="match status" value="1"/>
</dbReference>
<dbReference type="InterPro" id="IPR027417">
    <property type="entry name" value="P-loop_NTPase"/>
</dbReference>
<proteinExistence type="inferred from homology"/>
<name>A0ABS9FC01_9PSED</name>
<evidence type="ECO:0000256" key="4">
    <source>
        <dbReference type="ARBA" id="ARBA00022840"/>
    </source>
</evidence>
<dbReference type="EMBL" id="WKED01000036">
    <property type="protein sequence ID" value="MCF5108877.1"/>
    <property type="molecule type" value="Genomic_DNA"/>
</dbReference>
<dbReference type="InterPro" id="IPR050683">
    <property type="entry name" value="Bact_Polysacc_Export_ATP-bd"/>
</dbReference>
<feature type="domain" description="ABC transporter" evidence="5">
    <location>
        <begin position="18"/>
        <end position="245"/>
    </location>
</feature>
<dbReference type="CDD" id="cd03220">
    <property type="entry name" value="ABC_KpsT_Wzt"/>
    <property type="match status" value="1"/>
</dbReference>
<dbReference type="PANTHER" id="PTHR46743">
    <property type="entry name" value="TEICHOIC ACIDS EXPORT ATP-BINDING PROTEIN TAGH"/>
    <property type="match status" value="1"/>
</dbReference>
<organism evidence="6 7">
    <name type="scientific">Pseudomonas gessardii</name>
    <dbReference type="NCBI Taxonomy" id="78544"/>
    <lineage>
        <taxon>Bacteria</taxon>
        <taxon>Pseudomonadati</taxon>
        <taxon>Pseudomonadota</taxon>
        <taxon>Gammaproteobacteria</taxon>
        <taxon>Pseudomonadales</taxon>
        <taxon>Pseudomonadaceae</taxon>
        <taxon>Pseudomonas</taxon>
    </lineage>
</organism>
<dbReference type="InterPro" id="IPR015860">
    <property type="entry name" value="ABC_transpr_TagH-like"/>
</dbReference>
<dbReference type="PROSITE" id="PS00211">
    <property type="entry name" value="ABC_TRANSPORTER_1"/>
    <property type="match status" value="1"/>
</dbReference>
<protein>
    <submittedName>
        <fullName evidence="6">ATP-binding cassette domain-containing protein</fullName>
    </submittedName>
</protein>
<dbReference type="InterPro" id="IPR003439">
    <property type="entry name" value="ABC_transporter-like_ATP-bd"/>
</dbReference>
<dbReference type="SUPFAM" id="SSF52540">
    <property type="entry name" value="P-loop containing nucleoside triphosphate hydrolases"/>
    <property type="match status" value="1"/>
</dbReference>
<dbReference type="Pfam" id="PF00005">
    <property type="entry name" value="ABC_tran"/>
    <property type="match status" value="1"/>
</dbReference>
<sequence length="432" mass="47417">MGSISVRSLGKAYRQYPTRWSRLAEWLSPLKKPRHHLKWVLQDLNFEISPGESVGIMGVNGAGKSTLLKIITGTTHATTGNVGIQGRVAALLELGMGFHPDFTGRQNAVMGGQLLGYSVSEINALMPHIEEFAEIGAYMDEPVRKYSSGMQVRLAFAVATASRPDVLIVDEALSVGDARFQAKCYQRVASFTREGTTLLLVSHSADDVVKHCERAILIKGGRIEMDGSSRDVTNRYLDELFGKQRSNPTALESSVAEVASEAITMDLDNIDVFAERPGYRMEEYRWGHGGAEILDYRIAAAGELYPSRIDSGCVTDFHVKVLFHEAYESVVAGFLIKSLEGLFLYGINSFLAGAGGQRMSAQAGEVKVFKFSMPLRLNAGDYLVSFGVSSGDPRQELVPLDRRYDSVLLKVGCEKPFWGIADLDSSFEVVRP</sequence>
<gene>
    <name evidence="6" type="ORF">GIW56_18725</name>
</gene>
<reference evidence="6 7" key="1">
    <citation type="submission" date="2019-11" db="EMBL/GenBank/DDBJ databases">
        <title>Epiphytic Pseudomonas syringae from cherry orchards.</title>
        <authorList>
            <person name="Hulin M.T."/>
        </authorList>
    </citation>
    <scope>NUCLEOTIDE SEQUENCE [LARGE SCALE GENOMIC DNA]</scope>
    <source>
        <strain evidence="6 7">PA-6-5B</strain>
    </source>
</reference>